<dbReference type="Proteomes" id="UP001178281">
    <property type="component" value="Unassembled WGS sequence"/>
</dbReference>
<feature type="compositionally biased region" description="Polar residues" evidence="1">
    <location>
        <begin position="118"/>
        <end position="128"/>
    </location>
</feature>
<keyword evidence="3" id="KW-1185">Reference proteome</keyword>
<dbReference type="AlphaFoldDB" id="A0AA90NBW8"/>
<protein>
    <submittedName>
        <fullName evidence="2">Uncharacterized protein</fullName>
    </submittedName>
</protein>
<feature type="region of interest" description="Disordered" evidence="1">
    <location>
        <begin position="105"/>
        <end position="128"/>
    </location>
</feature>
<comment type="caution">
    <text evidence="2">The sequence shown here is derived from an EMBL/GenBank/DDBJ whole genome shotgun (WGS) entry which is preliminary data.</text>
</comment>
<sequence>MDPEMEAMIAIARERAKARPMMVVDGNPQEEIARALERHAERLRLAANGLFRVGTANYLGDTAEGTSATHNVRVAVVTHERSIYNRMMTQASAADGMADGMRRLRQDLERREREASETIRQAAQQAGG</sequence>
<evidence type="ECO:0000256" key="1">
    <source>
        <dbReference type="SAM" id="MobiDB-lite"/>
    </source>
</evidence>
<organism evidence="2 3">
    <name type="scientific">Tsukamurella strandjordii</name>
    <dbReference type="NCBI Taxonomy" id="147577"/>
    <lineage>
        <taxon>Bacteria</taxon>
        <taxon>Bacillati</taxon>
        <taxon>Actinomycetota</taxon>
        <taxon>Actinomycetes</taxon>
        <taxon>Mycobacteriales</taxon>
        <taxon>Tsukamurellaceae</taxon>
        <taxon>Tsukamurella</taxon>
    </lineage>
</organism>
<accession>A0AA90NBW8</accession>
<dbReference type="EMBL" id="JAUTIX010000005">
    <property type="protein sequence ID" value="MDP0398943.1"/>
    <property type="molecule type" value="Genomic_DNA"/>
</dbReference>
<evidence type="ECO:0000313" key="3">
    <source>
        <dbReference type="Proteomes" id="UP001178281"/>
    </source>
</evidence>
<gene>
    <name evidence="2" type="ORF">Q7X28_13505</name>
</gene>
<evidence type="ECO:0000313" key="2">
    <source>
        <dbReference type="EMBL" id="MDP0398943.1"/>
    </source>
</evidence>
<proteinExistence type="predicted"/>
<dbReference type="RefSeq" id="WP_305111715.1">
    <property type="nucleotide sequence ID" value="NZ_JAUTIX010000005.1"/>
</dbReference>
<feature type="compositionally biased region" description="Basic and acidic residues" evidence="1">
    <location>
        <begin position="105"/>
        <end position="117"/>
    </location>
</feature>
<reference evidence="2" key="1">
    <citation type="submission" date="2023-08" db="EMBL/GenBank/DDBJ databases">
        <title>The draft genome of Tsukamurella strandjordii strain 050030.</title>
        <authorList>
            <person name="Zhao F."/>
            <person name="Feng Y."/>
            <person name="Zong Z."/>
        </authorList>
    </citation>
    <scope>NUCLEOTIDE SEQUENCE</scope>
    <source>
        <strain evidence="2">050030</strain>
    </source>
</reference>
<name>A0AA90NBW8_9ACTN</name>